<dbReference type="GO" id="GO:0003677">
    <property type="term" value="F:DNA binding"/>
    <property type="evidence" value="ECO:0007669"/>
    <property type="project" value="UniProtKB-KW"/>
</dbReference>
<keyword evidence="2" id="KW-0238">DNA-binding</keyword>
<dbReference type="PROSITE" id="PS51118">
    <property type="entry name" value="HTH_HXLR"/>
    <property type="match status" value="1"/>
</dbReference>
<evidence type="ECO:0000256" key="1">
    <source>
        <dbReference type="ARBA" id="ARBA00023015"/>
    </source>
</evidence>
<dbReference type="Proteomes" id="UP000199004">
    <property type="component" value="Unassembled WGS sequence"/>
</dbReference>
<sequence length="234" mass="26379">MKDYAQYCPVALASSVIAERWTPLIVRELVLGGRRFNEIDRGLPGISRSLLKQRLDHLERKGVVTRVELSHGRGHEYQLTPAGRDLEGVIMAVGEWAVKWMFSEPEPREVDPVTLTWWMSRRIVLDAVPEHRTVVEFDYGGDDPTRIWMVMERRETSVCTDPPGFEVDVVVSTEPVELMRVFSGITTYRDALASGTIAVAGPSSLTRALPHWFAWSPFAPAVRDRLAAGRPEPK</sequence>
<feature type="domain" description="HTH hxlR-type" evidence="4">
    <location>
        <begin position="8"/>
        <end position="105"/>
    </location>
</feature>
<evidence type="ECO:0000313" key="5">
    <source>
        <dbReference type="EMBL" id="SDM91560.1"/>
    </source>
</evidence>
<keyword evidence="6" id="KW-1185">Reference proteome</keyword>
<gene>
    <name evidence="5" type="ORF">SAMN05192576_1255</name>
</gene>
<dbReference type="Pfam" id="PF01638">
    <property type="entry name" value="HxlR"/>
    <property type="match status" value="1"/>
</dbReference>
<keyword evidence="1" id="KW-0805">Transcription regulation</keyword>
<dbReference type="EMBL" id="FNIC01000001">
    <property type="protein sequence ID" value="SDM91560.1"/>
    <property type="molecule type" value="Genomic_DNA"/>
</dbReference>
<dbReference type="AlphaFoldDB" id="A0A1G9X467"/>
<evidence type="ECO:0000256" key="2">
    <source>
        <dbReference type="ARBA" id="ARBA00023125"/>
    </source>
</evidence>
<dbReference type="InterPro" id="IPR002577">
    <property type="entry name" value="HTH_HxlR"/>
</dbReference>
<dbReference type="SUPFAM" id="SSF55718">
    <property type="entry name" value="SCP-like"/>
    <property type="match status" value="1"/>
</dbReference>
<dbReference type="STRING" id="1005944.SAMN05192576_1255"/>
<dbReference type="InterPro" id="IPR011991">
    <property type="entry name" value="ArsR-like_HTH"/>
</dbReference>
<keyword evidence="3" id="KW-0804">Transcription</keyword>
<dbReference type="OrthoDB" id="9792527at2"/>
<dbReference type="Gene3D" id="1.10.10.10">
    <property type="entry name" value="Winged helix-like DNA-binding domain superfamily/Winged helix DNA-binding domain"/>
    <property type="match status" value="1"/>
</dbReference>
<evidence type="ECO:0000259" key="4">
    <source>
        <dbReference type="PROSITE" id="PS51118"/>
    </source>
</evidence>
<accession>A0A1G9X467</accession>
<reference evidence="5 6" key="1">
    <citation type="submission" date="2016-10" db="EMBL/GenBank/DDBJ databases">
        <authorList>
            <person name="de Groot N.N."/>
        </authorList>
    </citation>
    <scope>NUCLEOTIDE SEQUENCE [LARGE SCALE GENOMIC DNA]</scope>
    <source>
        <strain evidence="5 6">CGMCC 1.11147</strain>
    </source>
</reference>
<organism evidence="5 6">
    <name type="scientific">Nocardioides szechwanensis</name>
    <dbReference type="NCBI Taxonomy" id="1005944"/>
    <lineage>
        <taxon>Bacteria</taxon>
        <taxon>Bacillati</taxon>
        <taxon>Actinomycetota</taxon>
        <taxon>Actinomycetes</taxon>
        <taxon>Propionibacteriales</taxon>
        <taxon>Nocardioidaceae</taxon>
        <taxon>Nocardioides</taxon>
    </lineage>
</organism>
<dbReference type="InterPro" id="IPR036388">
    <property type="entry name" value="WH-like_DNA-bd_sf"/>
</dbReference>
<dbReference type="InterPro" id="IPR036527">
    <property type="entry name" value="SCP2_sterol-bd_dom_sf"/>
</dbReference>
<name>A0A1G9X467_9ACTN</name>
<dbReference type="InterPro" id="IPR036390">
    <property type="entry name" value="WH_DNA-bd_sf"/>
</dbReference>
<protein>
    <submittedName>
        <fullName evidence="5">Transcriptional regulator, HxlR family</fullName>
    </submittedName>
</protein>
<evidence type="ECO:0000313" key="6">
    <source>
        <dbReference type="Proteomes" id="UP000199004"/>
    </source>
</evidence>
<evidence type="ECO:0000256" key="3">
    <source>
        <dbReference type="ARBA" id="ARBA00023163"/>
    </source>
</evidence>
<dbReference type="CDD" id="cd00090">
    <property type="entry name" value="HTH_ARSR"/>
    <property type="match status" value="1"/>
</dbReference>
<dbReference type="SUPFAM" id="SSF46785">
    <property type="entry name" value="Winged helix' DNA-binding domain"/>
    <property type="match status" value="1"/>
</dbReference>
<dbReference type="PANTHER" id="PTHR33204:SF18">
    <property type="entry name" value="TRANSCRIPTIONAL REGULATORY PROTEIN"/>
    <property type="match status" value="1"/>
</dbReference>
<dbReference type="RefSeq" id="WP_091022761.1">
    <property type="nucleotide sequence ID" value="NZ_BKAE01000001.1"/>
</dbReference>
<proteinExistence type="predicted"/>
<dbReference type="PANTHER" id="PTHR33204">
    <property type="entry name" value="TRANSCRIPTIONAL REGULATOR, MARR FAMILY"/>
    <property type="match status" value="1"/>
</dbReference>